<sequence length="231" mass="26391">MKVTIIHGQTHHGSTYHLTHTLVSKLNCSKEDISEFTVNDISYCVGCFQCIFKDEHLCPHRKQLNPIITALENADVIIMDSPNYVMGMSGQLKAFFDHLAYRWMSHRPDGEMKKKIAVAVSTTASMGAKTVTKQIATQFRWWAVGQIYQLPFTVAAASWDDVSGKIRNKIDIKTDKLASKINKLSGNVRFNLKGRLIFFMNQNIQRGLGYNPVDVEWWEKHGWIKKKKSQT</sequence>
<dbReference type="PANTHER" id="PTHR43741:SF4">
    <property type="entry name" value="FMN-DEPENDENT NADH:QUINONE OXIDOREDUCTASE"/>
    <property type="match status" value="1"/>
</dbReference>
<evidence type="ECO:0000313" key="2">
    <source>
        <dbReference type="EMBL" id="MDQ0361733.1"/>
    </source>
</evidence>
<gene>
    <name evidence="2" type="ORF">J2S15_002483</name>
</gene>
<comment type="caution">
    <text evidence="2">The sequence shown here is derived from an EMBL/GenBank/DDBJ whole genome shotgun (WGS) entry which is preliminary data.</text>
</comment>
<evidence type="ECO:0000313" key="3">
    <source>
        <dbReference type="Proteomes" id="UP001230220"/>
    </source>
</evidence>
<organism evidence="2 3">
    <name type="scientific">Breznakia pachnodae</name>
    <dbReference type="NCBI Taxonomy" id="265178"/>
    <lineage>
        <taxon>Bacteria</taxon>
        <taxon>Bacillati</taxon>
        <taxon>Bacillota</taxon>
        <taxon>Erysipelotrichia</taxon>
        <taxon>Erysipelotrichales</taxon>
        <taxon>Erysipelotrichaceae</taxon>
        <taxon>Breznakia</taxon>
    </lineage>
</organism>
<proteinExistence type="predicted"/>
<reference evidence="2 3" key="1">
    <citation type="submission" date="2023-07" db="EMBL/GenBank/DDBJ databases">
        <title>Genomic Encyclopedia of Type Strains, Phase IV (KMG-IV): sequencing the most valuable type-strain genomes for metagenomic binning, comparative biology and taxonomic classification.</title>
        <authorList>
            <person name="Goeker M."/>
        </authorList>
    </citation>
    <scope>NUCLEOTIDE SEQUENCE [LARGE SCALE GENOMIC DNA]</scope>
    <source>
        <strain evidence="2 3">DSM 16784</strain>
    </source>
</reference>
<dbReference type="Proteomes" id="UP001230220">
    <property type="component" value="Unassembled WGS sequence"/>
</dbReference>
<feature type="domain" description="NADPH-dependent FMN reductase-like" evidence="1">
    <location>
        <begin position="1"/>
        <end position="142"/>
    </location>
</feature>
<evidence type="ECO:0000259" key="1">
    <source>
        <dbReference type="Pfam" id="PF03358"/>
    </source>
</evidence>
<dbReference type="EMBL" id="JAUSUR010000004">
    <property type="protein sequence ID" value="MDQ0361733.1"/>
    <property type="molecule type" value="Genomic_DNA"/>
</dbReference>
<dbReference type="InterPro" id="IPR029039">
    <property type="entry name" value="Flavoprotein-like_sf"/>
</dbReference>
<keyword evidence="3" id="KW-1185">Reference proteome</keyword>
<dbReference type="Gene3D" id="3.40.50.360">
    <property type="match status" value="1"/>
</dbReference>
<dbReference type="InterPro" id="IPR050104">
    <property type="entry name" value="FMN-dep_NADH:Q_OxRdtase_AzoR1"/>
</dbReference>
<dbReference type="InterPro" id="IPR005025">
    <property type="entry name" value="FMN_Rdtase-like_dom"/>
</dbReference>
<dbReference type="PANTHER" id="PTHR43741">
    <property type="entry name" value="FMN-DEPENDENT NADH-AZOREDUCTASE 1"/>
    <property type="match status" value="1"/>
</dbReference>
<dbReference type="RefSeq" id="WP_307408718.1">
    <property type="nucleotide sequence ID" value="NZ_JAUSUR010000004.1"/>
</dbReference>
<name>A0ABU0E4W7_9FIRM</name>
<dbReference type="Pfam" id="PF03358">
    <property type="entry name" value="FMN_red"/>
    <property type="match status" value="1"/>
</dbReference>
<protein>
    <submittedName>
        <fullName evidence="2">Multimeric flavodoxin WrbA</fullName>
    </submittedName>
</protein>
<dbReference type="SUPFAM" id="SSF52218">
    <property type="entry name" value="Flavoproteins"/>
    <property type="match status" value="1"/>
</dbReference>
<accession>A0ABU0E4W7</accession>